<gene>
    <name evidence="2" type="ORF">H2201_001931</name>
</gene>
<organism evidence="2 3">
    <name type="scientific">Coniosporium apollinis</name>
    <dbReference type="NCBI Taxonomy" id="61459"/>
    <lineage>
        <taxon>Eukaryota</taxon>
        <taxon>Fungi</taxon>
        <taxon>Dikarya</taxon>
        <taxon>Ascomycota</taxon>
        <taxon>Pezizomycotina</taxon>
        <taxon>Dothideomycetes</taxon>
        <taxon>Dothideomycetes incertae sedis</taxon>
        <taxon>Coniosporium</taxon>
    </lineage>
</organism>
<name>A0ABQ9P3H3_9PEZI</name>
<feature type="compositionally biased region" description="Low complexity" evidence="1">
    <location>
        <begin position="1"/>
        <end position="14"/>
    </location>
</feature>
<evidence type="ECO:0008006" key="4">
    <source>
        <dbReference type="Google" id="ProtNLM"/>
    </source>
</evidence>
<evidence type="ECO:0000313" key="3">
    <source>
        <dbReference type="Proteomes" id="UP001172684"/>
    </source>
</evidence>
<dbReference type="Proteomes" id="UP001172684">
    <property type="component" value="Unassembled WGS sequence"/>
</dbReference>
<feature type="region of interest" description="Disordered" evidence="1">
    <location>
        <begin position="1"/>
        <end position="188"/>
    </location>
</feature>
<proteinExistence type="predicted"/>
<accession>A0ABQ9P3H3</accession>
<feature type="compositionally biased region" description="Polar residues" evidence="1">
    <location>
        <begin position="74"/>
        <end position="85"/>
    </location>
</feature>
<evidence type="ECO:0000256" key="1">
    <source>
        <dbReference type="SAM" id="MobiDB-lite"/>
    </source>
</evidence>
<sequence length="188" mass="19391">MSLLRSSLSSTLLRPFLRAAPRATLPITSQRFAGDYGGGEGDPVGENPQDQGPSKSSDLEHPGPPPPKVGQGTGTTPTKATSEGHNTGGTSSSGDSSSSASSQQSSGGSNGGDKTKGAQPKILDTSPPDASEQSQDVKQHNKEMENRAEKAHEKIDDPNASDDQKVDKGFWAGHGGVGETNEGPEKQN</sequence>
<evidence type="ECO:0000313" key="2">
    <source>
        <dbReference type="EMBL" id="KAJ9668125.1"/>
    </source>
</evidence>
<keyword evidence="3" id="KW-1185">Reference proteome</keyword>
<protein>
    <recommendedName>
        <fullName evidence="4">Serine-rich protein</fullName>
    </recommendedName>
</protein>
<reference evidence="2" key="1">
    <citation type="submission" date="2022-10" db="EMBL/GenBank/DDBJ databases">
        <title>Culturing micro-colonial fungi from biological soil crusts in the Mojave desert and describing Neophaeococcomyces mojavensis, and introducing the new genera and species Taxawa tesnikishii.</title>
        <authorList>
            <person name="Kurbessoian T."/>
            <person name="Stajich J.E."/>
        </authorList>
    </citation>
    <scope>NUCLEOTIDE SEQUENCE</scope>
    <source>
        <strain evidence="2">TK_1</strain>
    </source>
</reference>
<comment type="caution">
    <text evidence="2">The sequence shown here is derived from an EMBL/GenBank/DDBJ whole genome shotgun (WGS) entry which is preliminary data.</text>
</comment>
<feature type="compositionally biased region" description="Basic and acidic residues" evidence="1">
    <location>
        <begin position="135"/>
        <end position="168"/>
    </location>
</feature>
<feature type="compositionally biased region" description="Low complexity" evidence="1">
    <location>
        <begin position="88"/>
        <end position="107"/>
    </location>
</feature>
<dbReference type="EMBL" id="JAPDRL010000009">
    <property type="protein sequence ID" value="KAJ9668125.1"/>
    <property type="molecule type" value="Genomic_DNA"/>
</dbReference>